<dbReference type="SUPFAM" id="SSF52540">
    <property type="entry name" value="P-loop containing nucleoside triphosphate hydrolases"/>
    <property type="match status" value="1"/>
</dbReference>
<dbReference type="Proteomes" id="UP000005952">
    <property type="component" value="Chromosome"/>
</dbReference>
<sequence>MGAPVSDNEARAAIHAIGGYAYQLMCTALAWIDLEPGASLHVEVAEDYATAVRECLEAVQVRRTADSITLRSRPVVEALRNFWALKQKNPNRHVSLRYLTTSIIGREQQSELPGNVPGLAYWRTAARQGGNVGPLRALLLTLPLSTELRQFLEGASDADVREHLLRRIHWDVDQPSLHDLRRQVEAKLVQRGRSLVAGTNVAELTAILDPLLARILEIASKGADRVLDSVELDGIIESGTCTPVPNPVLRQLLAGQVGDARVQSPDRIFDAGDRPLPLPVAERTALVDDLRAKLTEHGWLVLQSGTGLGKSTLARLLARRLGGKWPLIDLRGAEADEARLRMGQCLGQIRSGTAGVILDDLPVQLDAEIEDALSLVFDAARVSDCLVVVTCSRLPSDRLLSFASGDAVVRASNLNEADVGQLVAALGGDAEIWGPVTHTVCGSGNPQLVHARLKRLARQGWPTTDRLAGIDPRLPARGAEDERTAARRRLQNEVDERSRGLLYRLSVIGGYFDRPLALELGKLAPSLTQPGEALDWLIGPWIEDLGRGYYRLSPLLSGAARDVVPALEFRSVQHAIVNNLISRRPMTGNLLSTAFLHAFASAHEPGLMMLAALPITVEESKKRYVAHELMALKYLRIDRPLFDTNPYLSVLLRFAQFHVLVEFEEWKQVNECFAQGIKEAAALEISELGSGFEMIALWAGLSEQRLPERVPNWLQLTLRVKELLRSGKGRVLAEAQARAEQLDDAEGLAMHQALFVMNAIKNPTVASLHSVFKELDDLPAAERNDLLAGFEGKLANFRLFTGNAWFADQKREGFDPKVAALLYADMATRAGRWGKRSLAIDCLVAHSVILDEYGLDERAAMTVLDEGERCFGPHIELTRQRAKVLHRAGRNEEASKLYAAIAEQLPPDDLVEQAFAMREAAISAARLGNWSSSIDYYRRAIDAASRGGDEMTIMATGLLADLAWAQANHGHVENAVSTLKEALARIEPYHLDRSDLEHCARLLVGGVVGNIDQWLSAVDEAGRKKFEVSLGICSRLEPIEALQGRKPHPIEVDWYKLALLELRHTEKGSITKEIDGWPSERRILNCESLMAKERIEQSVRRLDLSRFVQELKPYAASMLALRDAAGKPGNGNRLLARGRLRELVAADYSDAIVVSSIQNAVIAFAVQAVCNKQGQLLAELGQQLSSTLSDVPAFGPLVDALSGRSMINDGSQVLITSRLALLATRREKLSPSQLLEAQCRIVDSTRQNELKGAVSASVGRWVVETWREMTTARRFELRMPMRTCLAIEQACESTEGGLGLAAKILLAAEAATRQELSPEFRDFLARL</sequence>
<gene>
    <name evidence="1" type="ORF">HYPDE_34748</name>
</gene>
<organism evidence="1 2">
    <name type="scientific">Hyphomicrobium denitrificans 1NES1</name>
    <dbReference type="NCBI Taxonomy" id="670307"/>
    <lineage>
        <taxon>Bacteria</taxon>
        <taxon>Pseudomonadati</taxon>
        <taxon>Pseudomonadota</taxon>
        <taxon>Alphaproteobacteria</taxon>
        <taxon>Hyphomicrobiales</taxon>
        <taxon>Hyphomicrobiaceae</taxon>
        <taxon>Hyphomicrobium</taxon>
    </lineage>
</organism>
<dbReference type="KEGG" id="hdt:HYPDE_34748"/>
<dbReference type="InterPro" id="IPR027417">
    <property type="entry name" value="P-loop_NTPase"/>
</dbReference>
<dbReference type="EMBL" id="CP005587">
    <property type="protein sequence ID" value="AGK58621.1"/>
    <property type="molecule type" value="Genomic_DNA"/>
</dbReference>
<dbReference type="InterPro" id="IPR011990">
    <property type="entry name" value="TPR-like_helical_dom_sf"/>
</dbReference>
<keyword evidence="2" id="KW-1185">Reference proteome</keyword>
<reference evidence="1 2" key="1">
    <citation type="journal article" date="2013" name="Genome Announc.">
        <title>Genome sequences for three denitrifying bacterial strains isolated from a uranium- and nitrate-contaminated subsurface environment.</title>
        <authorList>
            <person name="Venkatramanan R."/>
            <person name="Prakash O."/>
            <person name="Woyke T."/>
            <person name="Chain P."/>
            <person name="Goodwin L.A."/>
            <person name="Watson D."/>
            <person name="Brooks S."/>
            <person name="Kostka J.E."/>
            <person name="Green S.J."/>
        </authorList>
    </citation>
    <scope>NUCLEOTIDE SEQUENCE [LARGE SCALE GENOMIC DNA]</scope>
    <source>
        <strain evidence="1 2">1NES1</strain>
    </source>
</reference>
<dbReference type="HOGENOM" id="CLU_251040_0_0_5"/>
<evidence type="ECO:0000313" key="1">
    <source>
        <dbReference type="EMBL" id="AGK58621.1"/>
    </source>
</evidence>
<dbReference type="SUPFAM" id="SSF48452">
    <property type="entry name" value="TPR-like"/>
    <property type="match status" value="1"/>
</dbReference>
<accession>N0BDQ5</accession>
<protein>
    <submittedName>
        <fullName evidence="1">Uncharacterized protein</fullName>
    </submittedName>
</protein>
<dbReference type="eggNOG" id="ENOG5033RSX">
    <property type="taxonomic scope" value="Bacteria"/>
</dbReference>
<dbReference type="Gene3D" id="1.25.40.10">
    <property type="entry name" value="Tetratricopeptide repeat domain"/>
    <property type="match status" value="1"/>
</dbReference>
<proteinExistence type="predicted"/>
<evidence type="ECO:0000313" key="2">
    <source>
        <dbReference type="Proteomes" id="UP000005952"/>
    </source>
</evidence>
<name>N0BDQ5_9HYPH</name>